<organism evidence="8 9">
    <name type="scientific">Vanrija pseudolonga</name>
    <dbReference type="NCBI Taxonomy" id="143232"/>
    <lineage>
        <taxon>Eukaryota</taxon>
        <taxon>Fungi</taxon>
        <taxon>Dikarya</taxon>
        <taxon>Basidiomycota</taxon>
        <taxon>Agaricomycotina</taxon>
        <taxon>Tremellomycetes</taxon>
        <taxon>Trichosporonales</taxon>
        <taxon>Trichosporonaceae</taxon>
        <taxon>Vanrija</taxon>
    </lineage>
</organism>
<feature type="transmembrane region" description="Helical" evidence="7">
    <location>
        <begin position="225"/>
        <end position="242"/>
    </location>
</feature>
<evidence type="ECO:0000313" key="8">
    <source>
        <dbReference type="EMBL" id="WOO80408.1"/>
    </source>
</evidence>
<feature type="transmembrane region" description="Helical" evidence="7">
    <location>
        <begin position="108"/>
        <end position="138"/>
    </location>
</feature>
<dbReference type="RefSeq" id="XP_062626440.1">
    <property type="nucleotide sequence ID" value="XM_062770456.1"/>
</dbReference>
<dbReference type="Pfam" id="PF13520">
    <property type="entry name" value="AA_permease_2"/>
    <property type="match status" value="1"/>
</dbReference>
<sequence length="567" mass="61234">MSDKPTTAHVEAAPLPSSSPYGGSSNTPSETEKAAYTAHVREITEKYHDQGEAAKLEELGYQQEVKRNMTMIGVLGLSFAIMAVPLGVSLMLGTFLTCGGPVTMVYGWTFVSGVSMCMASSLAEICSVFPTSGGVYYWSAMLSPPKFSRFASYLTGWFAVVSNWTLAGSIAFGGSQLVLAAVTLFHEDYVPTAWQTLLVYWAALACEFVINLYGNDYIDRLNTFVLYWTGASTIIIIVTLLVKSDHYHSGKFVFSQFANNSGWPDGWAFFVGLLSAAYILTGYGTVSALCEEVHNPEREVPRAMVLSVAAAFVTGIVLLIPLAITLPYDIDALLAVPSGQPMPLLFKMVTHSAPAAMGLLSLVLGIWAFASVGSLTTASRATWAFSRDGGIPGSQWWKRVNTRRGVPVWSLTLSTIVCGLLGLLYLGSSAAFNAFTGVATICLGCSYAFPILCSLLTRREHMSRAAYPLGNTLGYTVNIVAVVWISFSIILFCMPTAIPVTAETTNYASVVFVAFAVIAATWYFVNARKHYTGPLVSVVRREEEAQSRRASAAPSRVQSRVERVEGA</sequence>
<reference evidence="8" key="1">
    <citation type="submission" date="2023-10" db="EMBL/GenBank/DDBJ databases">
        <authorList>
            <person name="Noh H."/>
        </authorList>
    </citation>
    <scope>NUCLEOTIDE SEQUENCE</scope>
    <source>
        <strain evidence="8">DUCC4014</strain>
    </source>
</reference>
<dbReference type="Proteomes" id="UP000827549">
    <property type="component" value="Chromosome 3"/>
</dbReference>
<evidence type="ECO:0000256" key="4">
    <source>
        <dbReference type="ARBA" id="ARBA00022989"/>
    </source>
</evidence>
<dbReference type="PIRSF" id="PIRSF006060">
    <property type="entry name" value="AA_transporter"/>
    <property type="match status" value="1"/>
</dbReference>
<keyword evidence="4 7" id="KW-1133">Transmembrane helix</keyword>
<feature type="transmembrane region" description="Helical" evidence="7">
    <location>
        <begin position="504"/>
        <end position="525"/>
    </location>
</feature>
<evidence type="ECO:0000313" key="9">
    <source>
        <dbReference type="Proteomes" id="UP000827549"/>
    </source>
</evidence>
<feature type="transmembrane region" description="Helical" evidence="7">
    <location>
        <begin position="192"/>
        <end position="213"/>
    </location>
</feature>
<feature type="transmembrane region" description="Helical" evidence="7">
    <location>
        <begin position="303"/>
        <end position="328"/>
    </location>
</feature>
<name>A0AAF0YB59_9TREE</name>
<feature type="compositionally biased region" description="Low complexity" evidence="6">
    <location>
        <begin position="14"/>
        <end position="29"/>
    </location>
</feature>
<dbReference type="Gene3D" id="1.20.1740.10">
    <property type="entry name" value="Amino acid/polyamine transporter I"/>
    <property type="match status" value="1"/>
</dbReference>
<feature type="transmembrane region" description="Helical" evidence="7">
    <location>
        <begin position="432"/>
        <end position="456"/>
    </location>
</feature>
<dbReference type="PANTHER" id="PTHR45649:SF3">
    <property type="entry name" value="POLYAMINE TRANSPORTER TPO5"/>
    <property type="match status" value="1"/>
</dbReference>
<keyword evidence="9" id="KW-1185">Reference proteome</keyword>
<feature type="transmembrane region" description="Helical" evidence="7">
    <location>
        <begin position="150"/>
        <end position="172"/>
    </location>
</feature>
<dbReference type="PROSITE" id="PS00218">
    <property type="entry name" value="AMINO_ACID_PERMEASE_1"/>
    <property type="match status" value="1"/>
</dbReference>
<feature type="transmembrane region" description="Helical" evidence="7">
    <location>
        <begin position="348"/>
        <end position="370"/>
    </location>
</feature>
<keyword evidence="2" id="KW-0813">Transport</keyword>
<feature type="region of interest" description="Disordered" evidence="6">
    <location>
        <begin position="1"/>
        <end position="33"/>
    </location>
</feature>
<evidence type="ECO:0000256" key="3">
    <source>
        <dbReference type="ARBA" id="ARBA00022692"/>
    </source>
</evidence>
<feature type="transmembrane region" description="Helical" evidence="7">
    <location>
        <begin position="477"/>
        <end position="498"/>
    </location>
</feature>
<feature type="transmembrane region" description="Helical" evidence="7">
    <location>
        <begin position="267"/>
        <end position="291"/>
    </location>
</feature>
<feature type="transmembrane region" description="Helical" evidence="7">
    <location>
        <begin position="406"/>
        <end position="426"/>
    </location>
</feature>
<evidence type="ECO:0000256" key="6">
    <source>
        <dbReference type="SAM" id="MobiDB-lite"/>
    </source>
</evidence>
<evidence type="ECO:0000256" key="1">
    <source>
        <dbReference type="ARBA" id="ARBA00004141"/>
    </source>
</evidence>
<dbReference type="GO" id="GO:0006865">
    <property type="term" value="P:amino acid transport"/>
    <property type="evidence" value="ECO:0007669"/>
    <property type="project" value="InterPro"/>
</dbReference>
<comment type="subcellular location">
    <subcellularLocation>
        <location evidence="1">Membrane</location>
        <topology evidence="1">Multi-pass membrane protein</topology>
    </subcellularLocation>
</comment>
<keyword evidence="3 7" id="KW-0812">Transmembrane</keyword>
<proteinExistence type="predicted"/>
<dbReference type="GeneID" id="87807166"/>
<protein>
    <submittedName>
        <fullName evidence="8">Polyamine transporter TPO5</fullName>
    </submittedName>
</protein>
<dbReference type="EMBL" id="CP086716">
    <property type="protein sequence ID" value="WOO80408.1"/>
    <property type="molecule type" value="Genomic_DNA"/>
</dbReference>
<keyword evidence="5 7" id="KW-0472">Membrane</keyword>
<accession>A0AAF0YB59</accession>
<dbReference type="AlphaFoldDB" id="A0AAF0YB59"/>
<dbReference type="InterPro" id="IPR002293">
    <property type="entry name" value="AA/rel_permease1"/>
</dbReference>
<dbReference type="GO" id="GO:0022857">
    <property type="term" value="F:transmembrane transporter activity"/>
    <property type="evidence" value="ECO:0007669"/>
    <property type="project" value="InterPro"/>
</dbReference>
<gene>
    <name evidence="8" type="primary">TPO5</name>
    <name evidence="8" type="ORF">LOC62_03G003925</name>
</gene>
<evidence type="ECO:0000256" key="2">
    <source>
        <dbReference type="ARBA" id="ARBA00022448"/>
    </source>
</evidence>
<evidence type="ECO:0000256" key="7">
    <source>
        <dbReference type="SAM" id="Phobius"/>
    </source>
</evidence>
<dbReference type="PANTHER" id="PTHR45649">
    <property type="entry name" value="AMINO-ACID PERMEASE BAT1"/>
    <property type="match status" value="1"/>
</dbReference>
<evidence type="ECO:0000256" key="5">
    <source>
        <dbReference type="ARBA" id="ARBA00023136"/>
    </source>
</evidence>
<dbReference type="GO" id="GO:0016020">
    <property type="term" value="C:membrane"/>
    <property type="evidence" value="ECO:0007669"/>
    <property type="project" value="UniProtKB-SubCell"/>
</dbReference>
<feature type="transmembrane region" description="Helical" evidence="7">
    <location>
        <begin position="72"/>
        <end position="96"/>
    </location>
</feature>
<dbReference type="InterPro" id="IPR004840">
    <property type="entry name" value="Amino_acid_permease_CS"/>
</dbReference>